<accession>R1AXA0</accession>
<dbReference type="AlphaFoldDB" id="R1AXA0"/>
<dbReference type="EC" id="1.1.1.27" evidence="1"/>
<dbReference type="PATRIC" id="fig|1304284.3.peg.78"/>
<sequence length="414" mass="47092">MFYYYKLNNKILFSSTYYPELTTIDVNEAYKTDDIIYYLNSFNPLKSRRSFCVSDPSLLFIKEEGIDLLQYGKNASVVQDWILSKINNRKVMSINTNYPNWTEALNYKLPQKWKVNLLALGDVGGTLLTGLRLLGGDCISEIGIYDRKEARLKRWEHEINQVMAPFENEFYPEVKIISKEQLFDCDMFIFCASRGVPPVGNEDKDVRMVQFEGNSEIISEYAKLARKYNFKGIFAVVTDPVDLLCKVVFLESNKNESGKLDFEGLSADQIRGYGLGVMNARAAYYAKKSPKTNHYIKEGRAFGPHGEGLVIADSIENYNEELSLYLTEKARTANLEVRKTGFKPYIAPALSSGTLSIINTIKGKWHYSATYMGGVYIGANNRLLSSGTEVERLNLPTSLFNRIKSSYKKLEDII</sequence>
<evidence type="ECO:0000313" key="1">
    <source>
        <dbReference type="EMBL" id="EOD01833.1"/>
    </source>
</evidence>
<dbReference type="PANTHER" id="PTHR43128">
    <property type="entry name" value="L-2-HYDROXYCARBOXYLATE DEHYDROGENASE (NAD(P)(+))"/>
    <property type="match status" value="1"/>
</dbReference>
<dbReference type="RefSeq" id="WP_006305829.1">
    <property type="nucleotide sequence ID" value="NZ_ARZA01000014.1"/>
</dbReference>
<keyword evidence="1" id="KW-0560">Oxidoreductase</keyword>
<keyword evidence="2" id="KW-1185">Reference proteome</keyword>
<dbReference type="EMBL" id="ARZA01000014">
    <property type="protein sequence ID" value="EOD01833.1"/>
    <property type="molecule type" value="Genomic_DNA"/>
</dbReference>
<dbReference type="GO" id="GO:0006089">
    <property type="term" value="P:lactate metabolic process"/>
    <property type="evidence" value="ECO:0007669"/>
    <property type="project" value="TreeGrafter"/>
</dbReference>
<dbReference type="OrthoDB" id="1704578at2"/>
<dbReference type="Gene3D" id="3.40.50.720">
    <property type="entry name" value="NAD(P)-binding Rossmann-like Domain"/>
    <property type="match status" value="1"/>
</dbReference>
<dbReference type="eggNOG" id="COG0039">
    <property type="taxonomic scope" value="Bacteria"/>
</dbReference>
<comment type="caution">
    <text evidence="1">The sequence shown here is derived from an EMBL/GenBank/DDBJ whole genome shotgun (WGS) entry which is preliminary data.</text>
</comment>
<dbReference type="Proteomes" id="UP000013378">
    <property type="component" value="Unassembled WGS sequence"/>
</dbReference>
<reference evidence="1 2" key="1">
    <citation type="journal article" date="2015" name="Geomicrobiol. J.">
        <title>Caldisalinibacter kiritimatiensis gen. nov., sp. nov., a moderately thermohalophilic thiosulfate-reducing bacterium from a hypersaline microbial mat.</title>
        <authorList>
            <person name="Ben Hania W."/>
            <person name="Joseph M."/>
            <person name="Fiebig A."/>
            <person name="Bunk B."/>
            <person name="Klenk H.-P."/>
            <person name="Fardeau M.-L."/>
            <person name="Spring S."/>
        </authorList>
    </citation>
    <scope>NUCLEOTIDE SEQUENCE [LARGE SCALE GENOMIC DNA]</scope>
    <source>
        <strain evidence="1 2">L21-TH-D2</strain>
    </source>
</reference>
<dbReference type="GO" id="GO:0004459">
    <property type="term" value="F:L-lactate dehydrogenase (NAD+) activity"/>
    <property type="evidence" value="ECO:0007669"/>
    <property type="project" value="UniProtKB-EC"/>
</dbReference>
<protein>
    <submittedName>
        <fullName evidence="1">L-lactate dehydrogenase</fullName>
        <ecNumber evidence="1">1.1.1.27</ecNumber>
    </submittedName>
</protein>
<proteinExistence type="predicted"/>
<dbReference type="PANTHER" id="PTHR43128:SF16">
    <property type="entry name" value="L-LACTATE DEHYDROGENASE"/>
    <property type="match status" value="1"/>
</dbReference>
<gene>
    <name evidence="1" type="ORF">L21TH_0080</name>
</gene>
<organism evidence="1 2">
    <name type="scientific">Caldisalinibacter kiritimatiensis</name>
    <dbReference type="NCBI Taxonomy" id="1304284"/>
    <lineage>
        <taxon>Bacteria</taxon>
        <taxon>Bacillati</taxon>
        <taxon>Bacillota</taxon>
        <taxon>Tissierellia</taxon>
        <taxon>Tissierellales</taxon>
        <taxon>Thermohalobacteraceae</taxon>
        <taxon>Caldisalinibacter</taxon>
    </lineage>
</organism>
<dbReference type="STRING" id="1304284.L21TH_0080"/>
<dbReference type="SUPFAM" id="SSF51735">
    <property type="entry name" value="NAD(P)-binding Rossmann-fold domains"/>
    <property type="match status" value="1"/>
</dbReference>
<dbReference type="InterPro" id="IPR036291">
    <property type="entry name" value="NAD(P)-bd_dom_sf"/>
</dbReference>
<evidence type="ECO:0000313" key="2">
    <source>
        <dbReference type="Proteomes" id="UP000013378"/>
    </source>
</evidence>
<name>R1AXA0_9FIRM</name>